<feature type="domain" description="F-box" evidence="1">
    <location>
        <begin position="1"/>
        <end position="48"/>
    </location>
</feature>
<proteinExistence type="predicted"/>
<sequence length="483" mass="54615">MTQASLLPAEIAGFVFELLRFSDKVTATHVCKRWRDVALAHERLWSRIRCQSVCILEPLLERARHVPVDVQVSGISVENLQEILHAISRHLYHIRLLVLEGAPLLVDHEHIPMVYDCLTQPAPLLEALDIRIFEDPLLIDALALTNELNAMRVAPVGLFAEEAPRLAKVSFRAMALPRRHHPASAFSRVTKMELETTFLSAADLEAIVSLPSLKSLHLEIIDIISLPEAPPPPSFHLEELWILGPYDVPYFIPPCPLLWYLGFPHIKHFISNDDEVWLETMTSSPRGLPHTLLIEHWSLDERRGRTTATEAWRLIDGGGFVSDLLDVQTGDQFSWPPAKNVFANLKELVIPYSQLRQADCDLRLPFLTRLCIRVSDNDRRFLSQAGGVLLYAPCPNLRTLELWGGAIPGLLSMPGTVNLVRNDLSLDRRHPPELLIWNPCDASIPIEWDAFVDVVSGIRYLNEPPPDPFVVELRSSWRTSVED</sequence>
<evidence type="ECO:0000313" key="3">
    <source>
        <dbReference type="Proteomes" id="UP000006514"/>
    </source>
</evidence>
<dbReference type="KEGG" id="adl:AURDEDRAFT_174495"/>
<evidence type="ECO:0000313" key="2">
    <source>
        <dbReference type="EMBL" id="EJD36444.1"/>
    </source>
</evidence>
<evidence type="ECO:0000259" key="1">
    <source>
        <dbReference type="PROSITE" id="PS50181"/>
    </source>
</evidence>
<dbReference type="OrthoDB" id="3268074at2759"/>
<dbReference type="Proteomes" id="UP000006514">
    <property type="component" value="Unassembled WGS sequence"/>
</dbReference>
<protein>
    <recommendedName>
        <fullName evidence="1">F-box domain-containing protein</fullName>
    </recommendedName>
</protein>
<gene>
    <name evidence="2" type="ORF">AURDEDRAFT_174495</name>
</gene>
<organism evidence="2 3">
    <name type="scientific">Auricularia subglabra (strain TFB-10046 / SS5)</name>
    <name type="common">White-rot fungus</name>
    <name type="synonym">Auricularia delicata (strain TFB10046)</name>
    <dbReference type="NCBI Taxonomy" id="717982"/>
    <lineage>
        <taxon>Eukaryota</taxon>
        <taxon>Fungi</taxon>
        <taxon>Dikarya</taxon>
        <taxon>Basidiomycota</taxon>
        <taxon>Agaricomycotina</taxon>
        <taxon>Agaricomycetes</taxon>
        <taxon>Auriculariales</taxon>
        <taxon>Auriculariaceae</taxon>
        <taxon>Auricularia</taxon>
    </lineage>
</organism>
<dbReference type="SUPFAM" id="SSF52047">
    <property type="entry name" value="RNI-like"/>
    <property type="match status" value="1"/>
</dbReference>
<dbReference type="AlphaFoldDB" id="J0WUJ9"/>
<name>J0WUJ9_AURST</name>
<dbReference type="Pfam" id="PF12937">
    <property type="entry name" value="F-box-like"/>
    <property type="match status" value="1"/>
</dbReference>
<dbReference type="SUPFAM" id="SSF81383">
    <property type="entry name" value="F-box domain"/>
    <property type="match status" value="1"/>
</dbReference>
<reference evidence="3" key="1">
    <citation type="journal article" date="2012" name="Science">
        <title>The Paleozoic origin of enzymatic lignin decomposition reconstructed from 31 fungal genomes.</title>
        <authorList>
            <person name="Floudas D."/>
            <person name="Binder M."/>
            <person name="Riley R."/>
            <person name="Barry K."/>
            <person name="Blanchette R.A."/>
            <person name="Henrissat B."/>
            <person name="Martinez A.T."/>
            <person name="Otillar R."/>
            <person name="Spatafora J.W."/>
            <person name="Yadav J.S."/>
            <person name="Aerts A."/>
            <person name="Benoit I."/>
            <person name="Boyd A."/>
            <person name="Carlson A."/>
            <person name="Copeland A."/>
            <person name="Coutinho P.M."/>
            <person name="de Vries R.P."/>
            <person name="Ferreira P."/>
            <person name="Findley K."/>
            <person name="Foster B."/>
            <person name="Gaskell J."/>
            <person name="Glotzer D."/>
            <person name="Gorecki P."/>
            <person name="Heitman J."/>
            <person name="Hesse C."/>
            <person name="Hori C."/>
            <person name="Igarashi K."/>
            <person name="Jurgens J.A."/>
            <person name="Kallen N."/>
            <person name="Kersten P."/>
            <person name="Kohler A."/>
            <person name="Kuees U."/>
            <person name="Kumar T.K.A."/>
            <person name="Kuo A."/>
            <person name="LaButti K."/>
            <person name="Larrondo L.F."/>
            <person name="Lindquist E."/>
            <person name="Ling A."/>
            <person name="Lombard V."/>
            <person name="Lucas S."/>
            <person name="Lundell T."/>
            <person name="Martin R."/>
            <person name="McLaughlin D.J."/>
            <person name="Morgenstern I."/>
            <person name="Morin E."/>
            <person name="Murat C."/>
            <person name="Nagy L.G."/>
            <person name="Nolan M."/>
            <person name="Ohm R.A."/>
            <person name="Patyshakuliyeva A."/>
            <person name="Rokas A."/>
            <person name="Ruiz-Duenas F.J."/>
            <person name="Sabat G."/>
            <person name="Salamov A."/>
            <person name="Samejima M."/>
            <person name="Schmutz J."/>
            <person name="Slot J.C."/>
            <person name="St John F."/>
            <person name="Stenlid J."/>
            <person name="Sun H."/>
            <person name="Sun S."/>
            <person name="Syed K."/>
            <person name="Tsang A."/>
            <person name="Wiebenga A."/>
            <person name="Young D."/>
            <person name="Pisabarro A."/>
            <person name="Eastwood D.C."/>
            <person name="Martin F."/>
            <person name="Cullen D."/>
            <person name="Grigoriev I.V."/>
            <person name="Hibbett D.S."/>
        </authorList>
    </citation>
    <scope>NUCLEOTIDE SEQUENCE [LARGE SCALE GENOMIC DNA]</scope>
    <source>
        <strain evidence="3">TFB10046</strain>
    </source>
</reference>
<dbReference type="PROSITE" id="PS50181">
    <property type="entry name" value="FBOX"/>
    <property type="match status" value="1"/>
</dbReference>
<dbReference type="EMBL" id="JH687861">
    <property type="protein sequence ID" value="EJD36444.1"/>
    <property type="molecule type" value="Genomic_DNA"/>
</dbReference>
<accession>J0WUJ9</accession>
<dbReference type="Gene3D" id="1.20.1280.50">
    <property type="match status" value="1"/>
</dbReference>
<dbReference type="InParanoid" id="J0WUJ9"/>
<dbReference type="InterPro" id="IPR036047">
    <property type="entry name" value="F-box-like_dom_sf"/>
</dbReference>
<keyword evidence="3" id="KW-1185">Reference proteome</keyword>
<dbReference type="InterPro" id="IPR001810">
    <property type="entry name" value="F-box_dom"/>
</dbReference>